<gene>
    <name evidence="2" type="ORF">OCV63_15115</name>
</gene>
<accession>A0ABT2S0U5</accession>
<dbReference type="InterPro" id="IPR036264">
    <property type="entry name" value="Bact_exopeptidase_dim_dom"/>
</dbReference>
<dbReference type="PANTHER" id="PTHR11014:SF63">
    <property type="entry name" value="METALLOPEPTIDASE, PUTATIVE (AFU_ORTHOLOGUE AFUA_6G09600)-RELATED"/>
    <property type="match status" value="1"/>
</dbReference>
<keyword evidence="3" id="KW-1185">Reference proteome</keyword>
<dbReference type="Pfam" id="PF07687">
    <property type="entry name" value="M20_dimer"/>
    <property type="match status" value="1"/>
</dbReference>
<dbReference type="Gene3D" id="3.40.630.10">
    <property type="entry name" value="Zn peptidases"/>
    <property type="match status" value="1"/>
</dbReference>
<organism evidence="2 3">
    <name type="scientific">Laedolimicola ammoniilytica</name>
    <dbReference type="NCBI Taxonomy" id="2981771"/>
    <lineage>
        <taxon>Bacteria</taxon>
        <taxon>Bacillati</taxon>
        <taxon>Bacillota</taxon>
        <taxon>Clostridia</taxon>
        <taxon>Lachnospirales</taxon>
        <taxon>Lachnospiraceae</taxon>
        <taxon>Laedolimicola</taxon>
    </lineage>
</organism>
<reference evidence="2 3" key="1">
    <citation type="journal article" date="2021" name="ISME Commun">
        <title>Automated analysis of genomic sequences facilitates high-throughput and comprehensive description of bacteria.</title>
        <authorList>
            <person name="Hitch T.C.A."/>
        </authorList>
    </citation>
    <scope>NUCLEOTIDE SEQUENCE [LARGE SCALE GENOMIC DNA]</scope>
    <source>
        <strain evidence="2 3">Sanger_04</strain>
    </source>
</reference>
<comment type="caution">
    <text evidence="2">The sequence shown here is derived from an EMBL/GenBank/DDBJ whole genome shotgun (WGS) entry which is preliminary data.</text>
</comment>
<dbReference type="InterPro" id="IPR002933">
    <property type="entry name" value="Peptidase_M20"/>
</dbReference>
<dbReference type="CDD" id="cd03886">
    <property type="entry name" value="M20_Acy1"/>
    <property type="match status" value="1"/>
</dbReference>
<dbReference type="Proteomes" id="UP001652461">
    <property type="component" value="Unassembled WGS sequence"/>
</dbReference>
<evidence type="ECO:0000313" key="2">
    <source>
        <dbReference type="EMBL" id="MCU6698209.1"/>
    </source>
</evidence>
<dbReference type="EMBL" id="JAOQKC010000027">
    <property type="protein sequence ID" value="MCU6698209.1"/>
    <property type="molecule type" value="Genomic_DNA"/>
</dbReference>
<dbReference type="InterPro" id="IPR011650">
    <property type="entry name" value="Peptidase_M20_dimer"/>
</dbReference>
<dbReference type="Gene3D" id="3.30.70.360">
    <property type="match status" value="1"/>
</dbReference>
<dbReference type="NCBIfam" id="TIGR01891">
    <property type="entry name" value="amidohydrolases"/>
    <property type="match status" value="1"/>
</dbReference>
<dbReference type="PIRSF" id="PIRSF005962">
    <property type="entry name" value="Pept_M20D_amidohydro"/>
    <property type="match status" value="1"/>
</dbReference>
<dbReference type="Pfam" id="PF01546">
    <property type="entry name" value="Peptidase_M20"/>
    <property type="match status" value="1"/>
</dbReference>
<proteinExistence type="predicted"/>
<evidence type="ECO:0000313" key="3">
    <source>
        <dbReference type="Proteomes" id="UP001652461"/>
    </source>
</evidence>
<evidence type="ECO:0000259" key="1">
    <source>
        <dbReference type="Pfam" id="PF07687"/>
    </source>
</evidence>
<name>A0ABT2S0U5_9FIRM</name>
<feature type="domain" description="Peptidase M20 dimerisation" evidence="1">
    <location>
        <begin position="183"/>
        <end position="281"/>
    </location>
</feature>
<dbReference type="RefSeq" id="WP_158365136.1">
    <property type="nucleotide sequence ID" value="NZ_JAOQKC010000027.1"/>
</dbReference>
<dbReference type="InterPro" id="IPR017439">
    <property type="entry name" value="Amidohydrolase"/>
</dbReference>
<dbReference type="SUPFAM" id="SSF55031">
    <property type="entry name" value="Bacterial exopeptidase dimerisation domain"/>
    <property type="match status" value="1"/>
</dbReference>
<protein>
    <submittedName>
        <fullName evidence="2">M20 family metallopeptidase</fullName>
    </submittedName>
</protein>
<dbReference type="SUPFAM" id="SSF53187">
    <property type="entry name" value="Zn-dependent exopeptidases"/>
    <property type="match status" value="1"/>
</dbReference>
<dbReference type="PANTHER" id="PTHR11014">
    <property type="entry name" value="PEPTIDASE M20 FAMILY MEMBER"/>
    <property type="match status" value="1"/>
</dbReference>
<sequence length="390" mass="42442">MDIKKDALELQPFLTEFRHDLHMHPELSMQEFRTTEQFARKLEEWGIAFQRFEPTGLMTELVGKEDGPLILLRADIDALPIQETTGLSYASQTEGIMHACGHDTHGTMLLGALKILNKYKEELPGRVRFVFQPGEENGKGAQTVISQGAAKDADMCFGIHSAPDYQVGSIGCCPGPALAATTWFGITVHGKAAHGATPQESCDALTAMCQVVSNLQSIVSRRIPAQWPLVVSVGKISGGTAFNIIPDTCCIEGTCRYFERKLNEKIPVLLKEVAENVAAAYGCTAEVQFKIHTQPVINDAKVMEIVAESAAKILDSPDLLFDYPQIMAGDDFGDFGNVAPSAYYFLGGGGHGPGHNGNFQVEDEMLHSGAAIYAQVAIDALTKWNKIREK</sequence>